<organism evidence="3 4">
    <name type="scientific">Taibaiella chishuiensis</name>
    <dbReference type="NCBI Taxonomy" id="1434707"/>
    <lineage>
        <taxon>Bacteria</taxon>
        <taxon>Pseudomonadati</taxon>
        <taxon>Bacteroidota</taxon>
        <taxon>Chitinophagia</taxon>
        <taxon>Chitinophagales</taxon>
        <taxon>Chitinophagaceae</taxon>
        <taxon>Taibaiella</taxon>
    </lineage>
</organism>
<sequence>MFKKIATGTLLLLTLLCTTIQAQDRATPDPKIRALKVEFVTGRMSLTQQQTQRFLPLYHRYSDELLFVKRKIKNLKNNASSQYQVEERQNLEEKMVEIKGRYKDDFLKIITAQQLAAMYQAEGEFKNVLLEHLKKTGK</sequence>
<evidence type="ECO:0008006" key="5">
    <source>
        <dbReference type="Google" id="ProtNLM"/>
    </source>
</evidence>
<dbReference type="Proteomes" id="UP000240572">
    <property type="component" value="Unassembled WGS sequence"/>
</dbReference>
<feature type="chain" id="PRO_5015116819" description="LTXXQ motif family protein" evidence="2">
    <location>
        <begin position="23"/>
        <end position="138"/>
    </location>
</feature>
<keyword evidence="1" id="KW-0175">Coiled coil</keyword>
<proteinExistence type="predicted"/>
<dbReference type="RefSeq" id="WP_106525081.1">
    <property type="nucleotide sequence ID" value="NZ_PYGD01000013.1"/>
</dbReference>
<dbReference type="OrthoDB" id="675330at2"/>
<protein>
    <recommendedName>
        <fullName evidence="5">LTXXQ motif family protein</fullName>
    </recommendedName>
</protein>
<gene>
    <name evidence="3" type="ORF">B0I18_11365</name>
</gene>
<reference evidence="3 4" key="1">
    <citation type="submission" date="2018-03" db="EMBL/GenBank/DDBJ databases">
        <title>Genomic Encyclopedia of Type Strains, Phase III (KMG-III): the genomes of soil and plant-associated and newly described type strains.</title>
        <authorList>
            <person name="Whitman W."/>
        </authorList>
    </citation>
    <scope>NUCLEOTIDE SEQUENCE [LARGE SCALE GENOMIC DNA]</scope>
    <source>
        <strain evidence="3 4">CGMCC 1.12700</strain>
    </source>
</reference>
<evidence type="ECO:0000313" key="4">
    <source>
        <dbReference type="Proteomes" id="UP000240572"/>
    </source>
</evidence>
<accession>A0A2P8CVQ0</accession>
<feature type="signal peptide" evidence="2">
    <location>
        <begin position="1"/>
        <end position="22"/>
    </location>
</feature>
<name>A0A2P8CVQ0_9BACT</name>
<evidence type="ECO:0000256" key="1">
    <source>
        <dbReference type="SAM" id="Coils"/>
    </source>
</evidence>
<feature type="coiled-coil region" evidence="1">
    <location>
        <begin position="58"/>
        <end position="89"/>
    </location>
</feature>
<evidence type="ECO:0000256" key="2">
    <source>
        <dbReference type="SAM" id="SignalP"/>
    </source>
</evidence>
<evidence type="ECO:0000313" key="3">
    <source>
        <dbReference type="EMBL" id="PSK89053.1"/>
    </source>
</evidence>
<keyword evidence="4" id="KW-1185">Reference proteome</keyword>
<dbReference type="AlphaFoldDB" id="A0A2P8CVQ0"/>
<dbReference type="EMBL" id="PYGD01000013">
    <property type="protein sequence ID" value="PSK89053.1"/>
    <property type="molecule type" value="Genomic_DNA"/>
</dbReference>
<keyword evidence="2" id="KW-0732">Signal</keyword>
<comment type="caution">
    <text evidence="3">The sequence shown here is derived from an EMBL/GenBank/DDBJ whole genome shotgun (WGS) entry which is preliminary data.</text>
</comment>